<accession>A0ABQ9Y887</accession>
<evidence type="ECO:0000256" key="1">
    <source>
        <dbReference type="SAM" id="Coils"/>
    </source>
</evidence>
<reference evidence="2 3" key="1">
    <citation type="journal article" date="2022" name="bioRxiv">
        <title>Genomics of Preaxostyla Flagellates Illuminates Evolutionary Transitions and the Path Towards Mitochondrial Loss.</title>
        <authorList>
            <person name="Novak L.V.F."/>
            <person name="Treitli S.C."/>
            <person name="Pyrih J."/>
            <person name="Halakuc P."/>
            <person name="Pipaliya S.V."/>
            <person name="Vacek V."/>
            <person name="Brzon O."/>
            <person name="Soukal P."/>
            <person name="Eme L."/>
            <person name="Dacks J.B."/>
            <person name="Karnkowska A."/>
            <person name="Elias M."/>
            <person name="Hampl V."/>
        </authorList>
    </citation>
    <scope>NUCLEOTIDE SEQUENCE [LARGE SCALE GENOMIC DNA]</scope>
    <source>
        <strain evidence="2">NAU3</strain>
        <tissue evidence="2">Gut</tissue>
    </source>
</reference>
<proteinExistence type="predicted"/>
<evidence type="ECO:0000313" key="3">
    <source>
        <dbReference type="Proteomes" id="UP001281761"/>
    </source>
</evidence>
<keyword evidence="3" id="KW-1185">Reference proteome</keyword>
<organism evidence="2 3">
    <name type="scientific">Blattamonas nauphoetae</name>
    <dbReference type="NCBI Taxonomy" id="2049346"/>
    <lineage>
        <taxon>Eukaryota</taxon>
        <taxon>Metamonada</taxon>
        <taxon>Preaxostyla</taxon>
        <taxon>Oxymonadida</taxon>
        <taxon>Blattamonas</taxon>
    </lineage>
</organism>
<gene>
    <name evidence="2" type="ORF">BLNAU_5153</name>
</gene>
<sequence>MGSVLEWLSDSSIHLKNKVNSLQWFHIPTLLKTHIQSKKQQQTNEVLSQLLQRMMTILDECFDSHTPITNKRLLHSSLSQLAQSPSLTPSIQRDLEKCIVSLKSVDEDLVVHVERHTLESIDNLLRDCAQLRAQHDLQETTLHQTERRIGQLEKEKADFLEKEKSYLWMIMHLQKEKEQIQRENERLRGESEKRVTDMQRTMEGMKVQLDSHIGRIGAKECIVAFSPIHFCVSGSTETRIHSASWAGCFTKIVTKGIHRLSIKTEATSGVMIGVLDAAEYPKHLSSAVYTSPTAAMMYNANGFLMSAGNHTVQNNSPQKLEEWSAEADLEKKTLHFFIDGVQQQHHFINIPVPLVFAIGSFKMNVPIEITFWGEVMQSHVTFEGTGHDLG</sequence>
<comment type="caution">
    <text evidence="2">The sequence shown here is derived from an EMBL/GenBank/DDBJ whole genome shotgun (WGS) entry which is preliminary data.</text>
</comment>
<name>A0ABQ9Y887_9EUKA</name>
<dbReference type="EMBL" id="JARBJD010000026">
    <property type="protein sequence ID" value="KAK2959956.1"/>
    <property type="molecule type" value="Genomic_DNA"/>
</dbReference>
<evidence type="ECO:0000313" key="2">
    <source>
        <dbReference type="EMBL" id="KAK2959956.1"/>
    </source>
</evidence>
<feature type="coiled-coil region" evidence="1">
    <location>
        <begin position="121"/>
        <end position="193"/>
    </location>
</feature>
<keyword evidence="1" id="KW-0175">Coiled coil</keyword>
<protein>
    <submittedName>
        <fullName evidence="2">Uncharacterized protein</fullName>
    </submittedName>
</protein>
<dbReference type="Proteomes" id="UP001281761">
    <property type="component" value="Unassembled WGS sequence"/>
</dbReference>